<dbReference type="Pfam" id="PF04542">
    <property type="entry name" value="Sigma70_r2"/>
    <property type="match status" value="1"/>
</dbReference>
<dbReference type="PANTHER" id="PTHR43133">
    <property type="entry name" value="RNA POLYMERASE ECF-TYPE SIGMA FACTO"/>
    <property type="match status" value="1"/>
</dbReference>
<evidence type="ECO:0000256" key="3">
    <source>
        <dbReference type="ARBA" id="ARBA00023082"/>
    </source>
</evidence>
<dbReference type="Proteomes" id="UP000003160">
    <property type="component" value="Unassembled WGS sequence"/>
</dbReference>
<dbReference type="InterPro" id="IPR013324">
    <property type="entry name" value="RNA_pol_sigma_r3/r4-like"/>
</dbReference>
<sequence>MDASEFKQIFLPCHRRMYATAWRLTGNQQAAEDLVQDAMMRLWTKRDKLTVPDNAAAFAVTTMRNLFYDQHRKKRLKENDEEPADHQMRTEYDASDELATKQEASMVLEIIRELPERQQLIITLHDINDLTYEEIEQHTRLNAVNIRVALSRARKAVREKLKGIRT</sequence>
<proteinExistence type="inferred from homology"/>
<dbReference type="InterPro" id="IPR013249">
    <property type="entry name" value="RNA_pol_sigma70_r4_t2"/>
</dbReference>
<keyword evidence="5" id="KW-0804">Transcription</keyword>
<dbReference type="NCBIfam" id="TIGR02937">
    <property type="entry name" value="sigma70-ECF"/>
    <property type="match status" value="1"/>
</dbReference>
<evidence type="ECO:0000256" key="1">
    <source>
        <dbReference type="ARBA" id="ARBA00010641"/>
    </source>
</evidence>
<feature type="domain" description="RNA polymerase sigma factor 70 region 4 type 2" evidence="7">
    <location>
        <begin position="106"/>
        <end position="156"/>
    </location>
</feature>
<evidence type="ECO:0000256" key="2">
    <source>
        <dbReference type="ARBA" id="ARBA00023015"/>
    </source>
</evidence>
<dbReference type="InterPro" id="IPR013325">
    <property type="entry name" value="RNA_pol_sigma_r2"/>
</dbReference>
<name>D1PTK3_9BACT</name>
<dbReference type="InterPro" id="IPR007627">
    <property type="entry name" value="RNA_pol_sigma70_r2"/>
</dbReference>
<dbReference type="OrthoDB" id="795989at2"/>
<dbReference type="PANTHER" id="PTHR43133:SF8">
    <property type="entry name" value="RNA POLYMERASE SIGMA FACTOR HI_1459-RELATED"/>
    <property type="match status" value="1"/>
</dbReference>
<dbReference type="GO" id="GO:0016987">
    <property type="term" value="F:sigma factor activity"/>
    <property type="evidence" value="ECO:0007669"/>
    <property type="project" value="UniProtKB-KW"/>
</dbReference>
<keyword evidence="4" id="KW-0238">DNA-binding</keyword>
<reference evidence="8 9" key="1">
    <citation type="submission" date="2009-10" db="EMBL/GenBank/DDBJ databases">
        <authorList>
            <person name="Qin X."/>
            <person name="Bachman B."/>
            <person name="Battles P."/>
            <person name="Bell A."/>
            <person name="Bess C."/>
            <person name="Bickham C."/>
            <person name="Chaboub L."/>
            <person name="Chen D."/>
            <person name="Coyle M."/>
            <person name="Deiros D.R."/>
            <person name="Dinh H."/>
            <person name="Forbes L."/>
            <person name="Fowler G."/>
            <person name="Francisco L."/>
            <person name="Fu Q."/>
            <person name="Gubbala S."/>
            <person name="Hale W."/>
            <person name="Han Y."/>
            <person name="Hemphill L."/>
            <person name="Highlander S.K."/>
            <person name="Hirani K."/>
            <person name="Hogues M."/>
            <person name="Jackson L."/>
            <person name="Jakkamsetti A."/>
            <person name="Javaid M."/>
            <person name="Jiang H."/>
            <person name="Korchina V."/>
            <person name="Kovar C."/>
            <person name="Lara F."/>
            <person name="Lee S."/>
            <person name="Mata R."/>
            <person name="Mathew T."/>
            <person name="Moen C."/>
            <person name="Morales K."/>
            <person name="Munidasa M."/>
            <person name="Nazareth L."/>
            <person name="Ngo R."/>
            <person name="Nguyen L."/>
            <person name="Okwuonu G."/>
            <person name="Ongeri F."/>
            <person name="Patil S."/>
            <person name="Petrosino J."/>
            <person name="Pham C."/>
            <person name="Pham P."/>
            <person name="Pu L.-L."/>
            <person name="Puazo M."/>
            <person name="Raj R."/>
            <person name="Reid J."/>
            <person name="Rouhana J."/>
            <person name="Saada N."/>
            <person name="Shang Y."/>
            <person name="Simmons D."/>
            <person name="Thornton R."/>
            <person name="Warren J."/>
            <person name="Weissenberger G."/>
            <person name="Zhang J."/>
            <person name="Zhang L."/>
            <person name="Zhou C."/>
            <person name="Zhu D."/>
            <person name="Muzny D."/>
            <person name="Worley K."/>
            <person name="Gibbs R."/>
        </authorList>
    </citation>
    <scope>NUCLEOTIDE SEQUENCE [LARGE SCALE GENOMIC DNA]</scope>
    <source>
        <strain evidence="8 9">DSM 17361</strain>
    </source>
</reference>
<gene>
    <name evidence="8" type="ORF">HMPREF0645_0288</name>
</gene>
<evidence type="ECO:0000313" key="8">
    <source>
        <dbReference type="EMBL" id="EFA45263.1"/>
    </source>
</evidence>
<evidence type="ECO:0000256" key="4">
    <source>
        <dbReference type="ARBA" id="ARBA00023125"/>
    </source>
</evidence>
<dbReference type="InterPro" id="IPR036388">
    <property type="entry name" value="WH-like_DNA-bd_sf"/>
</dbReference>
<dbReference type="InterPro" id="IPR014284">
    <property type="entry name" value="RNA_pol_sigma-70_dom"/>
</dbReference>
<comment type="similarity">
    <text evidence="1">Belongs to the sigma-70 factor family. ECF subfamily.</text>
</comment>
<dbReference type="HOGENOM" id="CLU_047691_4_4_10"/>
<comment type="caution">
    <text evidence="8">The sequence shown here is derived from an EMBL/GenBank/DDBJ whole genome shotgun (WGS) entry which is preliminary data.</text>
</comment>
<evidence type="ECO:0000313" key="9">
    <source>
        <dbReference type="Proteomes" id="UP000003160"/>
    </source>
</evidence>
<dbReference type="CDD" id="cd06171">
    <property type="entry name" value="Sigma70_r4"/>
    <property type="match status" value="1"/>
</dbReference>
<organism evidence="8 9">
    <name type="scientific">Hallella bergensis DSM 17361</name>
    <dbReference type="NCBI Taxonomy" id="585502"/>
    <lineage>
        <taxon>Bacteria</taxon>
        <taxon>Pseudomonadati</taxon>
        <taxon>Bacteroidota</taxon>
        <taxon>Bacteroidia</taxon>
        <taxon>Bacteroidales</taxon>
        <taxon>Prevotellaceae</taxon>
        <taxon>Hallella</taxon>
    </lineage>
</organism>
<dbReference type="RefSeq" id="WP_007174637.1">
    <property type="nucleotide sequence ID" value="NZ_GG704782.1"/>
</dbReference>
<evidence type="ECO:0000259" key="6">
    <source>
        <dbReference type="Pfam" id="PF04542"/>
    </source>
</evidence>
<dbReference type="InterPro" id="IPR039425">
    <property type="entry name" value="RNA_pol_sigma-70-like"/>
</dbReference>
<dbReference type="Pfam" id="PF08281">
    <property type="entry name" value="Sigma70_r4_2"/>
    <property type="match status" value="1"/>
</dbReference>
<feature type="domain" description="RNA polymerase sigma-70 region 2" evidence="6">
    <location>
        <begin position="13"/>
        <end position="75"/>
    </location>
</feature>
<keyword evidence="2" id="KW-0805">Transcription regulation</keyword>
<accession>D1PTK3</accession>
<dbReference type="Gene3D" id="1.10.1740.10">
    <property type="match status" value="1"/>
</dbReference>
<evidence type="ECO:0000256" key="5">
    <source>
        <dbReference type="ARBA" id="ARBA00023163"/>
    </source>
</evidence>
<dbReference type="GO" id="GO:0006352">
    <property type="term" value="P:DNA-templated transcription initiation"/>
    <property type="evidence" value="ECO:0007669"/>
    <property type="project" value="InterPro"/>
</dbReference>
<dbReference type="eggNOG" id="COG1595">
    <property type="taxonomic scope" value="Bacteria"/>
</dbReference>
<keyword evidence="3" id="KW-0731">Sigma factor</keyword>
<keyword evidence="9" id="KW-1185">Reference proteome</keyword>
<evidence type="ECO:0000259" key="7">
    <source>
        <dbReference type="Pfam" id="PF08281"/>
    </source>
</evidence>
<dbReference type="EMBL" id="ACKS01000017">
    <property type="protein sequence ID" value="EFA45263.1"/>
    <property type="molecule type" value="Genomic_DNA"/>
</dbReference>
<dbReference type="AlphaFoldDB" id="D1PTK3"/>
<dbReference type="GO" id="GO:0003677">
    <property type="term" value="F:DNA binding"/>
    <property type="evidence" value="ECO:0007669"/>
    <property type="project" value="UniProtKB-KW"/>
</dbReference>
<dbReference type="SUPFAM" id="SSF88659">
    <property type="entry name" value="Sigma3 and sigma4 domains of RNA polymerase sigma factors"/>
    <property type="match status" value="1"/>
</dbReference>
<dbReference type="Gene3D" id="1.10.10.10">
    <property type="entry name" value="Winged helix-like DNA-binding domain superfamily/Winged helix DNA-binding domain"/>
    <property type="match status" value="1"/>
</dbReference>
<protein>
    <submittedName>
        <fullName evidence="8">Sigma-70 region 2</fullName>
    </submittedName>
</protein>
<dbReference type="SUPFAM" id="SSF88946">
    <property type="entry name" value="Sigma2 domain of RNA polymerase sigma factors"/>
    <property type="match status" value="1"/>
</dbReference>